<gene>
    <name evidence="2" type="ORF">SAMN00790413_04278</name>
</gene>
<dbReference type="AlphaFoldDB" id="A0A1W1UPW2"/>
<dbReference type="Proteomes" id="UP000192582">
    <property type="component" value="Unassembled WGS sequence"/>
</dbReference>
<dbReference type="STRING" id="695939.SAMN00790413_04278"/>
<proteinExistence type="predicted"/>
<accession>A0A1W1UPW2</accession>
<dbReference type="OrthoDB" id="9803878at2"/>
<dbReference type="InterPro" id="IPR025948">
    <property type="entry name" value="HTH-like_dom"/>
</dbReference>
<sequence length="222" mass="25432">MNARCSLPPQWLPIWKIHFHEAFESALGCRFIRSHREDYRPDVMRRIQEVPVGGDHRWQRRPICNRTQKDALLGRQDVQQRHKQPYGAPRLHAMRAEGLQVSRKRVARLMRSCGLQAKGKRRWVRAADSHHTFPVCPGLLDRQFEVEQPNRVRASESTLQRHSNVTGGAYFRTYGCVLNRVAPAMLRHVLPSSPPSLRCEFRLCGRVGSSGIGVSHSRSGVC</sequence>
<name>A0A1W1UPW2_9DEIO</name>
<evidence type="ECO:0000259" key="1">
    <source>
        <dbReference type="Pfam" id="PF13276"/>
    </source>
</evidence>
<dbReference type="PANTHER" id="PTHR46889:SF4">
    <property type="entry name" value="TRANSPOSASE INSO FOR INSERTION SEQUENCE ELEMENT IS911B-RELATED"/>
    <property type="match status" value="1"/>
</dbReference>
<evidence type="ECO:0000313" key="2">
    <source>
        <dbReference type="EMBL" id="SMB83142.1"/>
    </source>
</evidence>
<dbReference type="Pfam" id="PF13276">
    <property type="entry name" value="HTH_21"/>
    <property type="match status" value="1"/>
</dbReference>
<reference evidence="2 3" key="1">
    <citation type="submission" date="2017-04" db="EMBL/GenBank/DDBJ databases">
        <authorList>
            <person name="Afonso C.L."/>
            <person name="Miller P.J."/>
            <person name="Scott M.A."/>
            <person name="Spackman E."/>
            <person name="Goraichik I."/>
            <person name="Dimitrov K.M."/>
            <person name="Suarez D.L."/>
            <person name="Swayne D.E."/>
        </authorList>
    </citation>
    <scope>NUCLEOTIDE SEQUENCE [LARGE SCALE GENOMIC DNA]</scope>
    <source>
        <strain evidence="2 3">KR-140</strain>
    </source>
</reference>
<dbReference type="PANTHER" id="PTHR46889">
    <property type="entry name" value="TRANSPOSASE INSF FOR INSERTION SEQUENCE IS3B-RELATED"/>
    <property type="match status" value="1"/>
</dbReference>
<organism evidence="2 3">
    <name type="scientific">Deinococcus hopiensis KR-140</name>
    <dbReference type="NCBI Taxonomy" id="695939"/>
    <lineage>
        <taxon>Bacteria</taxon>
        <taxon>Thermotogati</taxon>
        <taxon>Deinococcota</taxon>
        <taxon>Deinococci</taxon>
        <taxon>Deinococcales</taxon>
        <taxon>Deinococcaceae</taxon>
        <taxon>Deinococcus</taxon>
    </lineage>
</organism>
<dbReference type="InterPro" id="IPR050900">
    <property type="entry name" value="Transposase_IS3/IS150/IS904"/>
</dbReference>
<feature type="domain" description="HTH-like" evidence="1">
    <location>
        <begin position="77"/>
        <end position="122"/>
    </location>
</feature>
<dbReference type="EMBL" id="FWWU01000006">
    <property type="protein sequence ID" value="SMB83142.1"/>
    <property type="molecule type" value="Genomic_DNA"/>
</dbReference>
<evidence type="ECO:0000313" key="3">
    <source>
        <dbReference type="Proteomes" id="UP000192582"/>
    </source>
</evidence>
<protein>
    <submittedName>
        <fullName evidence="2">HTH-like domain-containing protein</fullName>
    </submittedName>
</protein>
<keyword evidence="3" id="KW-1185">Reference proteome</keyword>